<accession>A0A154PD43</accession>
<keyword evidence="2" id="KW-1185">Reference proteome</keyword>
<reference evidence="1 2" key="1">
    <citation type="submission" date="2015-07" db="EMBL/GenBank/DDBJ databases">
        <title>The genome of Dufourea novaeangliae.</title>
        <authorList>
            <person name="Pan H."/>
            <person name="Kapheim K."/>
        </authorList>
    </citation>
    <scope>NUCLEOTIDE SEQUENCE [LARGE SCALE GENOMIC DNA]</scope>
    <source>
        <strain evidence="1">0120121106</strain>
        <tissue evidence="1">Whole body</tissue>
    </source>
</reference>
<evidence type="ECO:0000313" key="1">
    <source>
        <dbReference type="EMBL" id="KZC09130.1"/>
    </source>
</evidence>
<proteinExistence type="predicted"/>
<evidence type="ECO:0000313" key="2">
    <source>
        <dbReference type="Proteomes" id="UP000076502"/>
    </source>
</evidence>
<name>A0A154PD43_DUFNO</name>
<gene>
    <name evidence="1" type="ORF">WN55_11594</name>
</gene>
<organism evidence="1 2">
    <name type="scientific">Dufourea novaeangliae</name>
    <name type="common">Sweat bee</name>
    <dbReference type="NCBI Taxonomy" id="178035"/>
    <lineage>
        <taxon>Eukaryota</taxon>
        <taxon>Metazoa</taxon>
        <taxon>Ecdysozoa</taxon>
        <taxon>Arthropoda</taxon>
        <taxon>Hexapoda</taxon>
        <taxon>Insecta</taxon>
        <taxon>Pterygota</taxon>
        <taxon>Neoptera</taxon>
        <taxon>Endopterygota</taxon>
        <taxon>Hymenoptera</taxon>
        <taxon>Apocrita</taxon>
        <taxon>Aculeata</taxon>
        <taxon>Apoidea</taxon>
        <taxon>Anthophila</taxon>
        <taxon>Halictidae</taxon>
        <taxon>Rophitinae</taxon>
        <taxon>Dufourea</taxon>
    </lineage>
</organism>
<protein>
    <submittedName>
        <fullName evidence="1">Uncharacterized protein</fullName>
    </submittedName>
</protein>
<dbReference type="AlphaFoldDB" id="A0A154PD43"/>
<dbReference type="Proteomes" id="UP000076502">
    <property type="component" value="Unassembled WGS sequence"/>
</dbReference>
<dbReference type="EMBL" id="KQ434864">
    <property type="protein sequence ID" value="KZC09130.1"/>
    <property type="molecule type" value="Genomic_DNA"/>
</dbReference>
<sequence>MLLRYIFNDWYFNPPQKIVEHSVRPRETLIGESIGMQSRKLHGAIDANRS</sequence>